<organism evidence="18 19">
    <name type="scientific">Mesorhabditis belari</name>
    <dbReference type="NCBI Taxonomy" id="2138241"/>
    <lineage>
        <taxon>Eukaryota</taxon>
        <taxon>Metazoa</taxon>
        <taxon>Ecdysozoa</taxon>
        <taxon>Nematoda</taxon>
        <taxon>Chromadorea</taxon>
        <taxon>Rhabditida</taxon>
        <taxon>Rhabditina</taxon>
        <taxon>Rhabditomorpha</taxon>
        <taxon>Rhabditoidea</taxon>
        <taxon>Rhabditidae</taxon>
        <taxon>Mesorhabditinae</taxon>
        <taxon>Mesorhabditis</taxon>
    </lineage>
</organism>
<evidence type="ECO:0000256" key="10">
    <source>
        <dbReference type="ARBA" id="ARBA00022946"/>
    </source>
</evidence>
<dbReference type="NCBIfam" id="NF003652">
    <property type="entry name" value="PRK05286.2-5"/>
    <property type="match status" value="1"/>
</dbReference>
<evidence type="ECO:0000256" key="6">
    <source>
        <dbReference type="ARBA" id="ARBA00022630"/>
    </source>
</evidence>
<dbReference type="FunFam" id="3.20.20.70:FF:000066">
    <property type="entry name" value="Dihydroorotate dehydrogenase (quinone), mitochondrial"/>
    <property type="match status" value="1"/>
</dbReference>
<dbReference type="InterPro" id="IPR050074">
    <property type="entry name" value="DHO_dehydrogenase"/>
</dbReference>
<evidence type="ECO:0000256" key="4">
    <source>
        <dbReference type="ARBA" id="ARBA00012791"/>
    </source>
</evidence>
<dbReference type="InterPro" id="IPR005720">
    <property type="entry name" value="Dihydroorotate_DH_cat"/>
</dbReference>
<evidence type="ECO:0000256" key="1">
    <source>
        <dbReference type="ARBA" id="ARBA00004434"/>
    </source>
</evidence>
<dbReference type="InterPro" id="IPR005719">
    <property type="entry name" value="Dihydroorotate_DH_2"/>
</dbReference>
<dbReference type="GO" id="GO:0006207">
    <property type="term" value="P:'de novo' pyrimidine nucleobase biosynthetic process"/>
    <property type="evidence" value="ECO:0007669"/>
    <property type="project" value="InterPro"/>
</dbReference>
<evidence type="ECO:0000313" key="18">
    <source>
        <dbReference type="Proteomes" id="UP000887575"/>
    </source>
</evidence>
<keyword evidence="14" id="KW-0472">Membrane</keyword>
<dbReference type="GO" id="GO:0106430">
    <property type="term" value="F:dihydroorotate dehydrogenase (quinone) activity"/>
    <property type="evidence" value="ECO:0007669"/>
    <property type="project" value="UniProtKB-EC"/>
</dbReference>
<dbReference type="Gene3D" id="3.20.20.70">
    <property type="entry name" value="Aldolase class I"/>
    <property type="match status" value="1"/>
</dbReference>
<comment type="catalytic activity">
    <reaction evidence="15 16">
        <text>(S)-dihydroorotate + a quinone = orotate + a quinol</text>
        <dbReference type="Rhea" id="RHEA:30187"/>
        <dbReference type="ChEBI" id="CHEBI:24646"/>
        <dbReference type="ChEBI" id="CHEBI:30839"/>
        <dbReference type="ChEBI" id="CHEBI:30864"/>
        <dbReference type="ChEBI" id="CHEBI:132124"/>
        <dbReference type="EC" id="1.3.5.2"/>
    </reaction>
</comment>
<keyword evidence="18" id="KW-1185">Reference proteome</keyword>
<reference evidence="19" key="1">
    <citation type="submission" date="2024-02" db="UniProtKB">
        <authorList>
            <consortium name="WormBaseParasite"/>
        </authorList>
    </citation>
    <scope>IDENTIFICATION</scope>
</reference>
<dbReference type="InterPro" id="IPR013785">
    <property type="entry name" value="Aldolase_TIM"/>
</dbReference>
<evidence type="ECO:0000256" key="5">
    <source>
        <dbReference type="ARBA" id="ARBA00017599"/>
    </source>
</evidence>
<comment type="pathway">
    <text evidence="2 16">Pyrimidine metabolism; UMP biosynthesis via de novo pathway; orotate from (S)-dihydroorotate (quinone route): step 1/1.</text>
</comment>
<comment type="subcellular location">
    <subcellularLocation>
        <location evidence="1 16">Mitochondrion inner membrane</location>
        <topology evidence="1 16">Single-pass membrane protein</topology>
    </subcellularLocation>
</comment>
<keyword evidence="10" id="KW-0809">Transit peptide</keyword>
<evidence type="ECO:0000256" key="14">
    <source>
        <dbReference type="ARBA" id="ARBA00023136"/>
    </source>
</evidence>
<dbReference type="InterPro" id="IPR001295">
    <property type="entry name" value="Dihydroorotate_DH_CS"/>
</dbReference>
<dbReference type="SUPFAM" id="SSF51395">
    <property type="entry name" value="FMN-linked oxidoreductases"/>
    <property type="match status" value="1"/>
</dbReference>
<dbReference type="Pfam" id="PF01180">
    <property type="entry name" value="DHO_dh"/>
    <property type="match status" value="1"/>
</dbReference>
<dbReference type="PANTHER" id="PTHR48109">
    <property type="entry name" value="DIHYDROOROTATE DEHYDROGENASE (QUINONE), MITOCHONDRIAL-RELATED"/>
    <property type="match status" value="1"/>
</dbReference>
<dbReference type="CDD" id="cd04738">
    <property type="entry name" value="DHOD_2_like"/>
    <property type="match status" value="1"/>
</dbReference>
<dbReference type="NCBIfam" id="NF003645">
    <property type="entry name" value="PRK05286.1-2"/>
    <property type="match status" value="1"/>
</dbReference>
<evidence type="ECO:0000259" key="17">
    <source>
        <dbReference type="Pfam" id="PF01180"/>
    </source>
</evidence>
<dbReference type="EC" id="1.3.5.2" evidence="4 16"/>
<evidence type="ECO:0000313" key="19">
    <source>
        <dbReference type="WBParaSite" id="MBELARI_LOCUS20537"/>
    </source>
</evidence>
<evidence type="ECO:0000256" key="12">
    <source>
        <dbReference type="ARBA" id="ARBA00023002"/>
    </source>
</evidence>
<keyword evidence="12 16" id="KW-0560">Oxidoreductase</keyword>
<name>A0AAF3F1X6_9BILA</name>
<protein>
    <recommendedName>
        <fullName evidence="5 16">Dihydroorotate dehydrogenase (quinone), mitochondrial</fullName>
        <shortName evidence="16">DHOdehase</shortName>
        <ecNumber evidence="4 16">1.3.5.2</ecNumber>
    </recommendedName>
</protein>
<feature type="domain" description="Dihydroorotate dehydrogenase catalytic" evidence="17">
    <location>
        <begin position="135"/>
        <end position="436"/>
    </location>
</feature>
<keyword evidence="9 16" id="KW-0999">Mitochondrion inner membrane</keyword>
<evidence type="ECO:0000256" key="8">
    <source>
        <dbReference type="ARBA" id="ARBA00022692"/>
    </source>
</evidence>
<dbReference type="NCBIfam" id="TIGR01036">
    <property type="entry name" value="pyrD_sub2"/>
    <property type="match status" value="1"/>
</dbReference>
<keyword evidence="13 16" id="KW-0496">Mitochondrion</keyword>
<accession>A0AAF3F1X6</accession>
<evidence type="ECO:0000256" key="7">
    <source>
        <dbReference type="ARBA" id="ARBA00022643"/>
    </source>
</evidence>
<evidence type="ECO:0000256" key="11">
    <source>
        <dbReference type="ARBA" id="ARBA00022989"/>
    </source>
</evidence>
<evidence type="ECO:0000256" key="15">
    <source>
        <dbReference type="ARBA" id="ARBA00048639"/>
    </source>
</evidence>
<evidence type="ECO:0000256" key="13">
    <source>
        <dbReference type="ARBA" id="ARBA00023128"/>
    </source>
</evidence>
<dbReference type="PANTHER" id="PTHR48109:SF4">
    <property type="entry name" value="DIHYDROOROTATE DEHYDROGENASE (QUINONE), MITOCHONDRIAL"/>
    <property type="match status" value="1"/>
</dbReference>
<dbReference type="PROSITE" id="PS00912">
    <property type="entry name" value="DHODEHASE_2"/>
    <property type="match status" value="1"/>
</dbReference>
<dbReference type="AlphaFoldDB" id="A0AAF3F1X6"/>
<evidence type="ECO:0000256" key="2">
    <source>
        <dbReference type="ARBA" id="ARBA00005161"/>
    </source>
</evidence>
<keyword evidence="6 16" id="KW-0285">Flavoprotein</keyword>
<evidence type="ECO:0000256" key="16">
    <source>
        <dbReference type="RuleBase" id="RU361255"/>
    </source>
</evidence>
<keyword evidence="8" id="KW-0812">Transmembrane</keyword>
<evidence type="ECO:0000256" key="3">
    <source>
        <dbReference type="ARBA" id="ARBA00005359"/>
    </source>
</evidence>
<sequence length="454" mass="50031">MSDRENELVKTITAFDWTVKFVAPVDAETIRIHEERVQRLLFETPEIGGSLKEKMYGKLPPGYIAKSSVYCIAGGLIGFGAVEFLFGGETFYEKAVMPIIHKMADGETAHRWAISSCKYGLLPRFGPNHWEYPELECEFIGRKLKNPIGLAAGFDKNGDAILPLANSGFGMIEIGSITPLPQPGNAYPRVFRLEEDKATINRYGFNSDGVGRVQQRVKAARGTPWSPEMAIFGVNLGKNKLTDEENTKLDYEVGVNYFAGFSDYLVVNVSSPNTPGLRSMQGRKQLEQLLSYVKRAVEMHKLEKPPRIFLKIAPDLVEAELKDIAKVVLDSSYGVTGLIISNTTITRPPELRSEHKNEIGGLSGAPVKALSTECIRKMYRLTNGKVAIIGCGGVGSGEDAYEKIRAGASVVQLYTAMVYLGFPVIGKVKRELVECLRRDGFSNVSQAIGADHRK</sequence>
<dbReference type="Proteomes" id="UP000887575">
    <property type="component" value="Unassembled WGS sequence"/>
</dbReference>
<evidence type="ECO:0000256" key="9">
    <source>
        <dbReference type="ARBA" id="ARBA00022792"/>
    </source>
</evidence>
<keyword evidence="11" id="KW-1133">Transmembrane helix</keyword>
<comment type="cofactor">
    <cofactor evidence="16">
        <name>FMN</name>
        <dbReference type="ChEBI" id="CHEBI:58210"/>
    </cofactor>
    <text evidence="16">Binds 1 FMN per subunit.</text>
</comment>
<dbReference type="GO" id="GO:0005743">
    <property type="term" value="C:mitochondrial inner membrane"/>
    <property type="evidence" value="ECO:0007669"/>
    <property type="project" value="UniProtKB-SubCell"/>
</dbReference>
<dbReference type="GO" id="GO:0009220">
    <property type="term" value="P:pyrimidine ribonucleotide biosynthetic process"/>
    <property type="evidence" value="ECO:0007669"/>
    <property type="project" value="TreeGrafter"/>
</dbReference>
<comment type="similarity">
    <text evidence="3 16">Belongs to the dihydroorotate dehydrogenase family. Type 2 subfamily.</text>
</comment>
<dbReference type="PROSITE" id="PS00911">
    <property type="entry name" value="DHODEHASE_1"/>
    <property type="match status" value="1"/>
</dbReference>
<dbReference type="WBParaSite" id="MBELARI_LOCUS20537">
    <property type="protein sequence ID" value="MBELARI_LOCUS20537"/>
    <property type="gene ID" value="MBELARI_LOCUS20537"/>
</dbReference>
<keyword evidence="7 16" id="KW-0288">FMN</keyword>
<proteinExistence type="inferred from homology"/>